<organism evidence="11 12">
    <name type="scientific">Coemansia spiralis</name>
    <dbReference type="NCBI Taxonomy" id="417178"/>
    <lineage>
        <taxon>Eukaryota</taxon>
        <taxon>Fungi</taxon>
        <taxon>Fungi incertae sedis</taxon>
        <taxon>Zoopagomycota</taxon>
        <taxon>Kickxellomycotina</taxon>
        <taxon>Kickxellomycetes</taxon>
        <taxon>Kickxellales</taxon>
        <taxon>Kickxellaceae</taxon>
        <taxon>Coemansia</taxon>
    </lineage>
</organism>
<evidence type="ECO:0000256" key="7">
    <source>
        <dbReference type="ARBA" id="ARBA00023289"/>
    </source>
</evidence>
<evidence type="ECO:0000256" key="8">
    <source>
        <dbReference type="ARBA" id="ARBA00060489"/>
    </source>
</evidence>
<evidence type="ECO:0000256" key="9">
    <source>
        <dbReference type="ARBA" id="ARBA00074496"/>
    </source>
</evidence>
<dbReference type="SMART" id="SM00176">
    <property type="entry name" value="RAN"/>
    <property type="match status" value="1"/>
</dbReference>
<dbReference type="Gene3D" id="3.40.50.300">
    <property type="entry name" value="P-loop containing nucleotide triphosphate hydrolases"/>
    <property type="match status" value="1"/>
</dbReference>
<dbReference type="Pfam" id="PF00071">
    <property type="entry name" value="Ras"/>
    <property type="match status" value="1"/>
</dbReference>
<dbReference type="AlphaFoldDB" id="A0A9W8KY27"/>
<evidence type="ECO:0000256" key="10">
    <source>
        <dbReference type="SAM" id="MobiDB-lite"/>
    </source>
</evidence>
<evidence type="ECO:0000256" key="4">
    <source>
        <dbReference type="ARBA" id="ARBA00022927"/>
    </source>
</evidence>
<sequence length="203" mass="22820">MNPEYDYLFKLLLIGDSGVGKSCLLLRFADDTYTESYISTIGVDFKIRTIELDGKTVKLQIWDTAGQERFRTITSSYYRGAHGIIVVYDVTDNETFGNVKQWLQEIDRYASEGVNKLLVGNKSDLEDKRKVDVTEAKDFADSLNISFLETSAKDSTNVEKAFLTMAGQIKERMGASNVQQQQQKKPINLSQGQNINQTNSGCC</sequence>
<comment type="caution">
    <text evidence="11">The sequence shown here is derived from an EMBL/GenBank/DDBJ whole genome shotgun (WGS) entry which is preliminary data.</text>
</comment>
<dbReference type="InterPro" id="IPR057289">
    <property type="entry name" value="Rab1/Ypt1"/>
</dbReference>
<dbReference type="SMART" id="SM00173">
    <property type="entry name" value="RAS"/>
    <property type="match status" value="1"/>
</dbReference>
<dbReference type="GO" id="GO:0005525">
    <property type="term" value="F:GTP binding"/>
    <property type="evidence" value="ECO:0007669"/>
    <property type="project" value="UniProtKB-KW"/>
</dbReference>
<dbReference type="OrthoDB" id="9989112at2759"/>
<evidence type="ECO:0000256" key="1">
    <source>
        <dbReference type="ARBA" id="ARBA00006270"/>
    </source>
</evidence>
<dbReference type="PROSITE" id="PS51420">
    <property type="entry name" value="RHO"/>
    <property type="match status" value="1"/>
</dbReference>
<protein>
    <recommendedName>
        <fullName evidence="9">GTP-binding protein ypt1</fullName>
    </recommendedName>
</protein>
<keyword evidence="3" id="KW-0547">Nucleotide-binding</keyword>
<dbReference type="Proteomes" id="UP001151518">
    <property type="component" value="Unassembled WGS sequence"/>
</dbReference>
<evidence type="ECO:0000313" key="12">
    <source>
        <dbReference type="Proteomes" id="UP001151518"/>
    </source>
</evidence>
<dbReference type="NCBIfam" id="TIGR00231">
    <property type="entry name" value="small_GTP"/>
    <property type="match status" value="1"/>
</dbReference>
<dbReference type="GO" id="GO:0003924">
    <property type="term" value="F:GTPase activity"/>
    <property type="evidence" value="ECO:0007669"/>
    <property type="project" value="InterPro"/>
</dbReference>
<reference evidence="11" key="1">
    <citation type="submission" date="2022-07" db="EMBL/GenBank/DDBJ databases">
        <title>Phylogenomic reconstructions and comparative analyses of Kickxellomycotina fungi.</title>
        <authorList>
            <person name="Reynolds N.K."/>
            <person name="Stajich J.E."/>
            <person name="Barry K."/>
            <person name="Grigoriev I.V."/>
            <person name="Crous P."/>
            <person name="Smith M.E."/>
        </authorList>
    </citation>
    <scope>NUCLEOTIDE SEQUENCE</scope>
    <source>
        <strain evidence="11">NRRL 3115</strain>
    </source>
</reference>
<dbReference type="EMBL" id="JANBTW010000028">
    <property type="protein sequence ID" value="KAJ2677775.1"/>
    <property type="molecule type" value="Genomic_DNA"/>
</dbReference>
<keyword evidence="2" id="KW-0813">Transport</keyword>
<dbReference type="PROSITE" id="PS51419">
    <property type="entry name" value="RAB"/>
    <property type="match status" value="1"/>
</dbReference>
<dbReference type="GO" id="GO:0015031">
    <property type="term" value="P:protein transport"/>
    <property type="evidence" value="ECO:0007669"/>
    <property type="project" value="UniProtKB-KW"/>
</dbReference>
<feature type="region of interest" description="Disordered" evidence="10">
    <location>
        <begin position="174"/>
        <end position="203"/>
    </location>
</feature>
<accession>A0A9W8KY27</accession>
<dbReference type="PROSITE" id="PS51421">
    <property type="entry name" value="RAS"/>
    <property type="match status" value="1"/>
</dbReference>
<evidence type="ECO:0000313" key="11">
    <source>
        <dbReference type="EMBL" id="KAJ2677775.1"/>
    </source>
</evidence>
<dbReference type="FunFam" id="3.40.50.300:FF:000069">
    <property type="entry name" value="Ras GTP-binding protein YPT1"/>
    <property type="match status" value="1"/>
</dbReference>
<keyword evidence="5" id="KW-0342">GTP-binding</keyword>
<dbReference type="CDD" id="cd01869">
    <property type="entry name" value="Rab1_Ypt1"/>
    <property type="match status" value="1"/>
</dbReference>
<comment type="similarity">
    <text evidence="1">Belongs to the small GTPase superfamily. Rab family.</text>
</comment>
<evidence type="ECO:0000256" key="3">
    <source>
        <dbReference type="ARBA" id="ARBA00022741"/>
    </source>
</evidence>
<keyword evidence="7" id="KW-0636">Prenylation</keyword>
<proteinExistence type="inferred from homology"/>
<dbReference type="GO" id="GO:0034045">
    <property type="term" value="C:phagophore assembly site membrane"/>
    <property type="evidence" value="ECO:0007669"/>
    <property type="project" value="UniProtKB-SubCell"/>
</dbReference>
<dbReference type="PROSITE" id="PS51417">
    <property type="entry name" value="ARF"/>
    <property type="match status" value="1"/>
</dbReference>
<dbReference type="SMART" id="SM00177">
    <property type="entry name" value="ARF"/>
    <property type="match status" value="1"/>
</dbReference>
<dbReference type="PANTHER" id="PTHR47977">
    <property type="entry name" value="RAS-RELATED PROTEIN RAB"/>
    <property type="match status" value="1"/>
</dbReference>
<dbReference type="InterPro" id="IPR005225">
    <property type="entry name" value="Small_GTP-bd"/>
</dbReference>
<evidence type="ECO:0000256" key="2">
    <source>
        <dbReference type="ARBA" id="ARBA00022448"/>
    </source>
</evidence>
<dbReference type="SMART" id="SM00174">
    <property type="entry name" value="RHO"/>
    <property type="match status" value="1"/>
</dbReference>
<dbReference type="SUPFAM" id="SSF52540">
    <property type="entry name" value="P-loop containing nucleoside triphosphate hydrolases"/>
    <property type="match status" value="1"/>
</dbReference>
<keyword evidence="4" id="KW-0653">Protein transport</keyword>
<dbReference type="SMART" id="SM00175">
    <property type="entry name" value="RAB"/>
    <property type="match status" value="1"/>
</dbReference>
<dbReference type="PRINTS" id="PR00449">
    <property type="entry name" value="RASTRNSFRMNG"/>
</dbReference>
<dbReference type="InterPro" id="IPR050227">
    <property type="entry name" value="Rab"/>
</dbReference>
<dbReference type="InterPro" id="IPR001806">
    <property type="entry name" value="Small_GTPase"/>
</dbReference>
<feature type="compositionally biased region" description="Polar residues" evidence="10">
    <location>
        <begin position="176"/>
        <end position="203"/>
    </location>
</feature>
<comment type="subcellular location">
    <subcellularLocation>
        <location evidence="8">Preautophagosomal structure membrane</location>
        <topology evidence="8">Lipid-anchor</topology>
        <orientation evidence="8">Cytoplasmic side</orientation>
    </subcellularLocation>
</comment>
<dbReference type="InterPro" id="IPR027417">
    <property type="entry name" value="P-loop_NTPase"/>
</dbReference>
<name>A0A9W8KY27_9FUNG</name>
<evidence type="ECO:0000256" key="5">
    <source>
        <dbReference type="ARBA" id="ARBA00023134"/>
    </source>
</evidence>
<evidence type="ECO:0000256" key="6">
    <source>
        <dbReference type="ARBA" id="ARBA00023288"/>
    </source>
</evidence>
<gene>
    <name evidence="11" type="primary">ypt1</name>
    <name evidence="11" type="ORF">GGI25_002873</name>
</gene>
<keyword evidence="6" id="KW-0449">Lipoprotein</keyword>